<dbReference type="AlphaFoldDB" id="A0A4Y7KNZ5"/>
<dbReference type="Gramene" id="RZC75063">
    <property type="protein sequence ID" value="RZC75063"/>
    <property type="gene ID" value="C5167_050546"/>
</dbReference>
<feature type="compositionally biased region" description="Basic and acidic residues" evidence="1">
    <location>
        <begin position="128"/>
        <end position="137"/>
    </location>
</feature>
<proteinExistence type="predicted"/>
<gene>
    <name evidence="2" type="ORF">C5167_050546</name>
</gene>
<evidence type="ECO:0000313" key="3">
    <source>
        <dbReference type="Proteomes" id="UP000316621"/>
    </source>
</evidence>
<reference evidence="2 3" key="1">
    <citation type="journal article" date="2018" name="Science">
        <title>The opium poppy genome and morphinan production.</title>
        <authorList>
            <person name="Guo L."/>
            <person name="Winzer T."/>
            <person name="Yang X."/>
            <person name="Li Y."/>
            <person name="Ning Z."/>
            <person name="He Z."/>
            <person name="Teodor R."/>
            <person name="Lu Y."/>
            <person name="Bowser T.A."/>
            <person name="Graham I.A."/>
            <person name="Ye K."/>
        </authorList>
    </citation>
    <scope>NUCLEOTIDE SEQUENCE [LARGE SCALE GENOMIC DNA]</scope>
    <source>
        <strain evidence="3">cv. HN1</strain>
        <tissue evidence="2">Leaves</tissue>
    </source>
</reference>
<evidence type="ECO:0000313" key="2">
    <source>
        <dbReference type="EMBL" id="RZC75063.1"/>
    </source>
</evidence>
<keyword evidence="3" id="KW-1185">Reference proteome</keyword>
<feature type="region of interest" description="Disordered" evidence="1">
    <location>
        <begin position="81"/>
        <end position="137"/>
    </location>
</feature>
<dbReference type="EMBL" id="CM010722">
    <property type="protein sequence ID" value="RZC75063.1"/>
    <property type="molecule type" value="Genomic_DNA"/>
</dbReference>
<sequence>AFAKATSSLDMGIVKLKGVEDLNFKLANEFGIETFILTDEDTRNKPYISQIEITAGGKKRGQKPTESTPPVLKKKKIEDVETTTSMNVDSTGCTDLIKKNRKKPNKSESTISMQRRKKSVVASQTSKGGKDYLRVQS</sequence>
<name>A0A4Y7KNZ5_PAPSO</name>
<organism evidence="2 3">
    <name type="scientific">Papaver somniferum</name>
    <name type="common">Opium poppy</name>
    <dbReference type="NCBI Taxonomy" id="3469"/>
    <lineage>
        <taxon>Eukaryota</taxon>
        <taxon>Viridiplantae</taxon>
        <taxon>Streptophyta</taxon>
        <taxon>Embryophyta</taxon>
        <taxon>Tracheophyta</taxon>
        <taxon>Spermatophyta</taxon>
        <taxon>Magnoliopsida</taxon>
        <taxon>Ranunculales</taxon>
        <taxon>Papaveraceae</taxon>
        <taxon>Papaveroideae</taxon>
        <taxon>Papaver</taxon>
    </lineage>
</organism>
<feature type="non-terminal residue" evidence="2">
    <location>
        <position position="1"/>
    </location>
</feature>
<accession>A0A4Y7KNZ5</accession>
<protein>
    <submittedName>
        <fullName evidence="2">Uncharacterized protein</fullName>
    </submittedName>
</protein>
<dbReference type="Proteomes" id="UP000316621">
    <property type="component" value="Chromosome 8"/>
</dbReference>
<feature type="compositionally biased region" description="Polar residues" evidence="1">
    <location>
        <begin position="82"/>
        <end position="93"/>
    </location>
</feature>
<evidence type="ECO:0000256" key="1">
    <source>
        <dbReference type="SAM" id="MobiDB-lite"/>
    </source>
</evidence>